<accession>A0A1P8F9X8</accession>
<dbReference type="KEGG" id="dfo:Dform_01941"/>
<gene>
    <name evidence="1" type="ORF">Dform_01941</name>
</gene>
<name>A0A1P8F9X8_9CHLR</name>
<dbReference type="AlphaFoldDB" id="A0A1P8F9X8"/>
<protein>
    <submittedName>
        <fullName evidence="1">Uncharacterized protein</fullName>
    </submittedName>
</protein>
<organism evidence="1 2">
    <name type="scientific">Dehalogenimonas formicexedens</name>
    <dbReference type="NCBI Taxonomy" id="1839801"/>
    <lineage>
        <taxon>Bacteria</taxon>
        <taxon>Bacillati</taxon>
        <taxon>Chloroflexota</taxon>
        <taxon>Dehalococcoidia</taxon>
        <taxon>Dehalococcoidales</taxon>
        <taxon>Dehalococcoidaceae</taxon>
        <taxon>Dehalogenimonas</taxon>
    </lineage>
</organism>
<keyword evidence="2" id="KW-1185">Reference proteome</keyword>
<sequence length="143" mass="15637">MDDVKAVSRLAAIEKASGGIFTHTTPDILAQVGAVELIDGFDDAFQKPPGRAVVNRLIDRNYLDAFITKQCLVSNRVGAAPGETVKLPNKDGRERRILGPGQGDHFLKRRSRSSTPAFRFVDEFAYYPTIGFGSVLTNRTNLG</sequence>
<dbReference type="EMBL" id="CP018258">
    <property type="protein sequence ID" value="APV45255.1"/>
    <property type="molecule type" value="Genomic_DNA"/>
</dbReference>
<proteinExistence type="predicted"/>
<reference evidence="2" key="1">
    <citation type="submission" date="2016-11" db="EMBL/GenBank/DDBJ databases">
        <title>Dehalogenimonas formicexedens sp. nov., a chlorinated alkane respiring bacterium isolated from contaminated groundwater.</title>
        <authorList>
            <person name="Key T.A."/>
            <person name="Bowman K.S."/>
            <person name="Lee I."/>
            <person name="Chun J."/>
            <person name="Albuquerque L."/>
            <person name="da Costa M.S."/>
            <person name="Rainey F.A."/>
            <person name="Moe W.M."/>
        </authorList>
    </citation>
    <scope>NUCLEOTIDE SEQUENCE [LARGE SCALE GENOMIC DNA]</scope>
    <source>
        <strain evidence="2">NSZ-14</strain>
    </source>
</reference>
<dbReference type="Proteomes" id="UP000185934">
    <property type="component" value="Chromosome"/>
</dbReference>
<evidence type="ECO:0000313" key="2">
    <source>
        <dbReference type="Proteomes" id="UP000185934"/>
    </source>
</evidence>
<evidence type="ECO:0000313" key="1">
    <source>
        <dbReference type="EMBL" id="APV45255.1"/>
    </source>
</evidence>